<dbReference type="Proteomes" id="UP000660680">
    <property type="component" value="Unassembled WGS sequence"/>
</dbReference>
<evidence type="ECO:0000313" key="4">
    <source>
        <dbReference type="Proteomes" id="UP000660680"/>
    </source>
</evidence>
<sequence>MADLPTAPVAESTHPATGAQFRHVRGPLMEFGEELRRLRQSKGMSLASLGAAVYFTKGYLSKVENGRARPNPALAALCDRALGADGALTALLERTRTG</sequence>
<dbReference type="SUPFAM" id="SSF47413">
    <property type="entry name" value="lambda repressor-like DNA-binding domains"/>
    <property type="match status" value="1"/>
</dbReference>
<dbReference type="SMART" id="SM00530">
    <property type="entry name" value="HTH_XRE"/>
    <property type="match status" value="1"/>
</dbReference>
<keyword evidence="4" id="KW-1185">Reference proteome</keyword>
<gene>
    <name evidence="3" type="ORF">GCM10010171_60180</name>
</gene>
<evidence type="ECO:0000256" key="1">
    <source>
        <dbReference type="SAM" id="MobiDB-lite"/>
    </source>
</evidence>
<reference evidence="3" key="2">
    <citation type="submission" date="2020-09" db="EMBL/GenBank/DDBJ databases">
        <authorList>
            <person name="Sun Q."/>
            <person name="Ohkuma M."/>
        </authorList>
    </citation>
    <scope>NUCLEOTIDE SEQUENCE</scope>
    <source>
        <strain evidence="3">JCM 3276</strain>
    </source>
</reference>
<dbReference type="AlphaFoldDB" id="A0A918GRZ1"/>
<organism evidence="3 4">
    <name type="scientific">Actinokineospora fastidiosa</name>
    <dbReference type="NCBI Taxonomy" id="1816"/>
    <lineage>
        <taxon>Bacteria</taxon>
        <taxon>Bacillati</taxon>
        <taxon>Actinomycetota</taxon>
        <taxon>Actinomycetes</taxon>
        <taxon>Pseudonocardiales</taxon>
        <taxon>Pseudonocardiaceae</taxon>
        <taxon>Actinokineospora</taxon>
    </lineage>
</organism>
<protein>
    <recommendedName>
        <fullName evidence="2">HTH cro/C1-type domain-containing protein</fullName>
    </recommendedName>
</protein>
<dbReference type="EMBL" id="BMRB01000009">
    <property type="protein sequence ID" value="GGS57204.1"/>
    <property type="molecule type" value="Genomic_DNA"/>
</dbReference>
<comment type="caution">
    <text evidence="3">The sequence shown here is derived from an EMBL/GenBank/DDBJ whole genome shotgun (WGS) entry which is preliminary data.</text>
</comment>
<feature type="domain" description="HTH cro/C1-type" evidence="2">
    <location>
        <begin position="35"/>
        <end position="88"/>
    </location>
</feature>
<dbReference type="GO" id="GO:0003677">
    <property type="term" value="F:DNA binding"/>
    <property type="evidence" value="ECO:0007669"/>
    <property type="project" value="InterPro"/>
</dbReference>
<dbReference type="Pfam" id="PF13560">
    <property type="entry name" value="HTH_31"/>
    <property type="match status" value="1"/>
</dbReference>
<evidence type="ECO:0000259" key="2">
    <source>
        <dbReference type="PROSITE" id="PS50943"/>
    </source>
</evidence>
<feature type="region of interest" description="Disordered" evidence="1">
    <location>
        <begin position="1"/>
        <end position="21"/>
    </location>
</feature>
<dbReference type="InterPro" id="IPR010982">
    <property type="entry name" value="Lambda_DNA-bd_dom_sf"/>
</dbReference>
<dbReference type="InterPro" id="IPR001387">
    <property type="entry name" value="Cro/C1-type_HTH"/>
</dbReference>
<dbReference type="CDD" id="cd00093">
    <property type="entry name" value="HTH_XRE"/>
    <property type="match status" value="1"/>
</dbReference>
<proteinExistence type="predicted"/>
<name>A0A918GRZ1_9PSEU</name>
<reference evidence="3" key="1">
    <citation type="journal article" date="2014" name="Int. J. Syst. Evol. Microbiol.">
        <title>Complete genome sequence of Corynebacterium casei LMG S-19264T (=DSM 44701T), isolated from a smear-ripened cheese.</title>
        <authorList>
            <consortium name="US DOE Joint Genome Institute (JGI-PGF)"/>
            <person name="Walter F."/>
            <person name="Albersmeier A."/>
            <person name="Kalinowski J."/>
            <person name="Ruckert C."/>
        </authorList>
    </citation>
    <scope>NUCLEOTIDE SEQUENCE</scope>
    <source>
        <strain evidence="3">JCM 3276</strain>
    </source>
</reference>
<dbReference type="PROSITE" id="PS50943">
    <property type="entry name" value="HTH_CROC1"/>
    <property type="match status" value="1"/>
</dbReference>
<evidence type="ECO:0000313" key="3">
    <source>
        <dbReference type="EMBL" id="GGS57204.1"/>
    </source>
</evidence>
<accession>A0A918GRZ1</accession>
<dbReference type="Gene3D" id="1.10.260.40">
    <property type="entry name" value="lambda repressor-like DNA-binding domains"/>
    <property type="match status" value="1"/>
</dbReference>